<dbReference type="EMBL" id="CAUYUE010000001">
    <property type="protein sequence ID" value="CAK0733760.1"/>
    <property type="molecule type" value="Genomic_DNA"/>
</dbReference>
<gene>
    <name evidence="1" type="ORF">CVIRNUC_000328</name>
</gene>
<dbReference type="InterPro" id="IPR021420">
    <property type="entry name" value="DUF3067"/>
</dbReference>
<protein>
    <submittedName>
        <fullName evidence="1">Uncharacterized protein</fullName>
    </submittedName>
</protein>
<proteinExistence type="predicted"/>
<comment type="caution">
    <text evidence="1">The sequence shown here is derived from an EMBL/GenBank/DDBJ whole genome shotgun (WGS) entry which is preliminary data.</text>
</comment>
<dbReference type="PANTHER" id="PTHR35126">
    <property type="entry name" value="SLR0598 PROTEIN"/>
    <property type="match status" value="1"/>
</dbReference>
<dbReference type="AlphaFoldDB" id="A0AAV1HQ54"/>
<sequence length="259" mass="29104">MLLSAFTRPCHSTLSCKHIQSLQRRQKHVVRAGLGDSFRKISESLNFENWAPRSSRAWRLGIDINKEKAQAGAAQEQTSSASIDEDSIQALNSRISRAEPVRLPEDANSSVDPAIRPDDSQLAASLNQRLKELSVASVDETPEPCTGESLRGLIEVKYGRTYDLSIVRRHIPGKMLVALNVMWTHLEQQSFPMSEEEYMDKLDTIAYYLRAFNQDQVVMDFLRQPAKSQRGLPARPVVGCAVSIRLDLPPAVIEEWFGK</sequence>
<dbReference type="Pfam" id="PF11267">
    <property type="entry name" value="DUF3067"/>
    <property type="match status" value="1"/>
</dbReference>
<name>A0AAV1HQ54_9CHLO</name>
<accession>A0AAV1HQ54</accession>
<evidence type="ECO:0000313" key="1">
    <source>
        <dbReference type="EMBL" id="CAK0733760.1"/>
    </source>
</evidence>
<organism evidence="1 2">
    <name type="scientific">Coccomyxa viridis</name>
    <dbReference type="NCBI Taxonomy" id="1274662"/>
    <lineage>
        <taxon>Eukaryota</taxon>
        <taxon>Viridiplantae</taxon>
        <taxon>Chlorophyta</taxon>
        <taxon>core chlorophytes</taxon>
        <taxon>Trebouxiophyceae</taxon>
        <taxon>Trebouxiophyceae incertae sedis</taxon>
        <taxon>Coccomyxaceae</taxon>
        <taxon>Coccomyxa</taxon>
    </lineage>
</organism>
<reference evidence="1 2" key="1">
    <citation type="submission" date="2023-10" db="EMBL/GenBank/DDBJ databases">
        <authorList>
            <person name="Maclean D."/>
            <person name="Macfadyen A."/>
        </authorList>
    </citation>
    <scope>NUCLEOTIDE SEQUENCE [LARGE SCALE GENOMIC DNA]</scope>
</reference>
<evidence type="ECO:0000313" key="2">
    <source>
        <dbReference type="Proteomes" id="UP001314263"/>
    </source>
</evidence>
<dbReference type="Proteomes" id="UP001314263">
    <property type="component" value="Unassembled WGS sequence"/>
</dbReference>
<keyword evidence="2" id="KW-1185">Reference proteome</keyword>
<dbReference type="Gene3D" id="3.30.428.40">
    <property type="entry name" value="Protein of unknown function DUF3067"/>
    <property type="match status" value="1"/>
</dbReference>
<dbReference type="PANTHER" id="PTHR35126:SF1">
    <property type="entry name" value="DUF3067 DOMAIN-CONTAINING PROTEIN"/>
    <property type="match status" value="1"/>
</dbReference>